<feature type="coiled-coil region" evidence="7">
    <location>
        <begin position="148"/>
        <end position="182"/>
    </location>
</feature>
<evidence type="ECO:0000313" key="10">
    <source>
        <dbReference type="Proteomes" id="UP001642360"/>
    </source>
</evidence>
<dbReference type="GO" id="GO:0005634">
    <property type="term" value="C:nucleus"/>
    <property type="evidence" value="ECO:0007669"/>
    <property type="project" value="UniProtKB-SubCell"/>
</dbReference>
<keyword evidence="6" id="KW-0156">Chromatin regulator</keyword>
<name>A0ABC8RMM9_9AQUA</name>
<evidence type="ECO:0000256" key="4">
    <source>
        <dbReference type="ARBA" id="ARBA00022833"/>
    </source>
</evidence>
<comment type="similarity">
    <text evidence="6">Belongs to the BRE1 family.</text>
</comment>
<evidence type="ECO:0000313" key="9">
    <source>
        <dbReference type="EMBL" id="CAK9146211.1"/>
    </source>
</evidence>
<feature type="coiled-coil region" evidence="7">
    <location>
        <begin position="344"/>
        <end position="374"/>
    </location>
</feature>
<comment type="catalytic activity">
    <reaction evidence="6">
        <text>S-ubiquitinyl-[E2 ubiquitin-conjugating enzyme]-L-cysteine + [acceptor protein]-L-lysine = [E2 ubiquitin-conjugating enzyme]-L-cysteine + N(6)-ubiquitinyl-[acceptor protein]-L-lysine.</text>
        <dbReference type="EC" id="2.3.2.27"/>
    </reaction>
</comment>
<dbReference type="Proteomes" id="UP001642360">
    <property type="component" value="Unassembled WGS sequence"/>
</dbReference>
<sequence>MRPGLFFHSFVFLKLLCLMASRVPVIGSGYVMVDSCVLTIIAAESLIFKILLFQNQKLVQKLEAQKFECVALENKFSQLREKQQQYDNTFAVVNKSWEELVDDLVSCSIRTKDSSCLGKDVGHRLITEVLHAQVPQFVLDTAVLLFQNQKLVQKLEAQKFECVALENKFSQLREKQQQYDNTFAVVNKSWEELVDDLVSCSIRTKDSSCLGKDVGHRLITEDGSSSLQEDAFLSRLLETGATESTCTSNSLNQIEEERQEAGEKTKNLLHNIVAAIDDLWCLKDGLYTAVLKARPEDCSCRERTSMDLEVEVRNLRLAIGNIHLKHKSLVREMQIARDTDAKNKADLERLRGELENTLAELEESNCKLATLKAEGDVAKGAFFPVLNLVGSKNVASERTIDKEKDLQDMKSALKELLDQSCSRLFELKSLHEERIEILRQLCKLQNTLKNVKCISSSQAYVLVRDQLVKAKADVVQYQALFEKLQFEKDNLAWREKEMILKNDLLDVFHRCSAVDDSRIAELGIELQKRINERNLIESKLEEASKERGRKEIIAEFKALVSSFPEEMSSMQSQLSNYKDAAADVHSLRADVRSLSCVLDRKAKDLEALSARSADQITEMQKLQAVVHDLKESDLELKLILEMYKRESTDSRDVLEARNSEYKAWARVQSLKFSLDEHNLEVRVKTAIEAEAISQQRLAAAEAEIADLRQKLENSKREKSRLSDVLKSKSEENEAYTSEIETIGQAYDDMQTQNQQLLQQVTERDDYNIKLVLEGLRARQLQDALLMEKRTMERKIQQDNASVDYFEMKAARMEDQLKMCSDQVQRIAQDRVQSSSSLDNFQKKLLDVRKSSEQLRESLEESQSKVGKSRASLAELQIELENERFERKRIEEALEVSRRKASQLRSQIEGSSIVEKLQQEVREYREILKCSICLDRRKETVAFAPLSFWAMGMLGEWKWRGPSLLLEFVLRKSQDGIKRT</sequence>
<evidence type="ECO:0000256" key="6">
    <source>
        <dbReference type="RuleBase" id="RU365038"/>
    </source>
</evidence>
<comment type="caution">
    <text evidence="9">The sequence shown here is derived from an EMBL/GenBank/DDBJ whole genome shotgun (WGS) entry which is preliminary data.</text>
</comment>
<keyword evidence="6" id="KW-0808">Transferase</keyword>
<dbReference type="GO" id="GO:0006325">
    <property type="term" value="P:chromatin organization"/>
    <property type="evidence" value="ECO:0007669"/>
    <property type="project" value="UniProtKB-KW"/>
</dbReference>
<evidence type="ECO:0000256" key="2">
    <source>
        <dbReference type="ARBA" id="ARBA00022723"/>
    </source>
</evidence>
<dbReference type="GO" id="GO:0016567">
    <property type="term" value="P:protein ubiquitination"/>
    <property type="evidence" value="ECO:0007669"/>
    <property type="project" value="UniProtKB-UniRule"/>
</dbReference>
<keyword evidence="6 7" id="KW-0175">Coiled coil</keyword>
<keyword evidence="4 6" id="KW-0862">Zinc</keyword>
<evidence type="ECO:0000256" key="5">
    <source>
        <dbReference type="ARBA" id="ARBA00023242"/>
    </source>
</evidence>
<evidence type="ECO:0000256" key="3">
    <source>
        <dbReference type="ARBA" id="ARBA00022771"/>
    </source>
</evidence>
<evidence type="ECO:0000256" key="1">
    <source>
        <dbReference type="ARBA" id="ARBA00004123"/>
    </source>
</evidence>
<dbReference type="GO" id="GO:0008270">
    <property type="term" value="F:zinc ion binding"/>
    <property type="evidence" value="ECO:0007669"/>
    <property type="project" value="UniProtKB-KW"/>
</dbReference>
<keyword evidence="5 6" id="KW-0539">Nucleus</keyword>
<organism evidence="9 10">
    <name type="scientific">Ilex paraguariensis</name>
    <name type="common">yerba mate</name>
    <dbReference type="NCBI Taxonomy" id="185542"/>
    <lineage>
        <taxon>Eukaryota</taxon>
        <taxon>Viridiplantae</taxon>
        <taxon>Streptophyta</taxon>
        <taxon>Embryophyta</taxon>
        <taxon>Tracheophyta</taxon>
        <taxon>Spermatophyta</taxon>
        <taxon>Magnoliopsida</taxon>
        <taxon>eudicotyledons</taxon>
        <taxon>Gunneridae</taxon>
        <taxon>Pentapetalae</taxon>
        <taxon>asterids</taxon>
        <taxon>campanulids</taxon>
        <taxon>Aquifoliales</taxon>
        <taxon>Aquifoliaceae</taxon>
        <taxon>Ilex</taxon>
    </lineage>
</organism>
<keyword evidence="8" id="KW-0732">Signal</keyword>
<dbReference type="InterPro" id="IPR013956">
    <property type="entry name" value="E3_ubiquit_lig_Bre1"/>
</dbReference>
<feature type="coiled-coil region" evidence="7">
    <location>
        <begin position="690"/>
        <end position="759"/>
    </location>
</feature>
<dbReference type="PANTHER" id="PTHR23163:SF0">
    <property type="entry name" value="E3 UBIQUITIN-PROTEIN LIGASE BRE1"/>
    <property type="match status" value="1"/>
</dbReference>
<keyword evidence="6" id="KW-0833">Ubl conjugation pathway</keyword>
<keyword evidence="2 6" id="KW-0479">Metal-binding</keyword>
<evidence type="ECO:0000256" key="8">
    <source>
        <dbReference type="SAM" id="SignalP"/>
    </source>
</evidence>
<proteinExistence type="inferred from homology"/>
<feature type="signal peptide" evidence="8">
    <location>
        <begin position="1"/>
        <end position="27"/>
    </location>
</feature>
<accession>A0ABC8RMM9</accession>
<feature type="coiled-coil region" evidence="7">
    <location>
        <begin position="809"/>
        <end position="906"/>
    </location>
</feature>
<dbReference type="AlphaFoldDB" id="A0ABC8RMM9"/>
<evidence type="ECO:0000256" key="7">
    <source>
        <dbReference type="SAM" id="Coils"/>
    </source>
</evidence>
<keyword evidence="10" id="KW-1185">Reference proteome</keyword>
<keyword evidence="3 6" id="KW-0863">Zinc-finger</keyword>
<reference evidence="9 10" key="1">
    <citation type="submission" date="2024-02" db="EMBL/GenBank/DDBJ databases">
        <authorList>
            <person name="Vignale AGUSTIN F."/>
            <person name="Sosa J E."/>
            <person name="Modenutti C."/>
        </authorList>
    </citation>
    <scope>NUCLEOTIDE SEQUENCE [LARGE SCALE GENOMIC DNA]</scope>
</reference>
<dbReference type="GO" id="GO:0061630">
    <property type="term" value="F:ubiquitin protein ligase activity"/>
    <property type="evidence" value="ECO:0007669"/>
    <property type="project" value="UniProtKB-EC"/>
</dbReference>
<comment type="pathway">
    <text evidence="6">Protein modification; protein ubiquitination.</text>
</comment>
<dbReference type="EC" id="2.3.2.27" evidence="6"/>
<gene>
    <name evidence="9" type="ORF">ILEXP_LOCUS14044</name>
</gene>
<feature type="chain" id="PRO_5044874018" description="E3 ubiquitin protein ligase" evidence="8">
    <location>
        <begin position="28"/>
        <end position="979"/>
    </location>
</feature>
<protein>
    <recommendedName>
        <fullName evidence="6">E3 ubiquitin protein ligase</fullName>
        <ecNumber evidence="6">2.3.2.27</ecNumber>
    </recommendedName>
</protein>
<comment type="subcellular location">
    <subcellularLocation>
        <location evidence="1 6">Nucleus</location>
    </subcellularLocation>
</comment>
<dbReference type="PANTHER" id="PTHR23163">
    <property type="entry name" value="RING FINGER PROTEIN-RELATED"/>
    <property type="match status" value="1"/>
</dbReference>
<feature type="coiled-coil region" evidence="7">
    <location>
        <begin position="55"/>
        <end position="89"/>
    </location>
</feature>
<dbReference type="EMBL" id="CAUOFW020001547">
    <property type="protein sequence ID" value="CAK9146211.1"/>
    <property type="molecule type" value="Genomic_DNA"/>
</dbReference>